<dbReference type="Gene3D" id="2.170.150.40">
    <property type="entry name" value="Domain of unknown function (DUF427)"/>
    <property type="match status" value="2"/>
</dbReference>
<gene>
    <name evidence="2" type="ORF">ETD83_32790</name>
</gene>
<proteinExistence type="predicted"/>
<dbReference type="RefSeq" id="WP_138649090.1">
    <property type="nucleotide sequence ID" value="NZ_VCKW01000242.1"/>
</dbReference>
<protein>
    <submittedName>
        <fullName evidence="2">DUF427 domain-containing protein</fullName>
    </submittedName>
</protein>
<name>A0A5C4J2Q4_9ACTN</name>
<evidence type="ECO:0000313" key="2">
    <source>
        <dbReference type="EMBL" id="TMQ91032.1"/>
    </source>
</evidence>
<evidence type="ECO:0000313" key="3">
    <source>
        <dbReference type="Proteomes" id="UP000309174"/>
    </source>
</evidence>
<dbReference type="EMBL" id="VCKW01000242">
    <property type="protein sequence ID" value="TMQ91032.1"/>
    <property type="molecule type" value="Genomic_DNA"/>
</dbReference>
<dbReference type="InterPro" id="IPR007361">
    <property type="entry name" value="DUF427"/>
</dbReference>
<dbReference type="PANTHER" id="PTHR34310">
    <property type="entry name" value="DUF427 DOMAIN PROTEIN (AFU_ORTHOLOGUE AFUA_3G02220)"/>
    <property type="match status" value="1"/>
</dbReference>
<reference evidence="2 3" key="1">
    <citation type="submission" date="2019-05" db="EMBL/GenBank/DDBJ databases">
        <title>Draft genome sequence of Actinomadura sp. 14C53.</title>
        <authorList>
            <person name="Saricaoglu S."/>
            <person name="Isik K."/>
        </authorList>
    </citation>
    <scope>NUCLEOTIDE SEQUENCE [LARGE SCALE GENOMIC DNA]</scope>
    <source>
        <strain evidence="2 3">14C53</strain>
    </source>
</reference>
<keyword evidence="3" id="KW-1185">Reference proteome</keyword>
<dbReference type="Pfam" id="PF04248">
    <property type="entry name" value="NTP_transf_9"/>
    <property type="match status" value="2"/>
</dbReference>
<sequence>MSSSRETGVQIVQSGKRVRVYLGGHLVADTARPVLVWENPYYPAYYVPMDDVRAELVEDGPGERSPSRGDATAYTVKVEGTQRPGAAVRYADSPIEELRGLVRLKWDAMDAWFEEDEEVFVHPRSPYARVDVLAASREVRVEVDGVTVAESSSPRLLFETGLPVRYYVPKPHVRMDLLERTDTVTRCPYKGTAEYWSVLVGGKVHEDLAWSYPAPLDESRKIAGLVCFYSEKVDIFVDGVQQARPASPFFADGAEQARPPSPF</sequence>
<dbReference type="OrthoDB" id="285364at2"/>
<feature type="domain" description="DUF427" evidence="1">
    <location>
        <begin position="139"/>
        <end position="230"/>
    </location>
</feature>
<dbReference type="Proteomes" id="UP000309174">
    <property type="component" value="Unassembled WGS sequence"/>
</dbReference>
<comment type="caution">
    <text evidence="2">The sequence shown here is derived from an EMBL/GenBank/DDBJ whole genome shotgun (WGS) entry which is preliminary data.</text>
</comment>
<organism evidence="2 3">
    <name type="scientific">Actinomadura soli</name>
    <dbReference type="NCBI Taxonomy" id="2508997"/>
    <lineage>
        <taxon>Bacteria</taxon>
        <taxon>Bacillati</taxon>
        <taxon>Actinomycetota</taxon>
        <taxon>Actinomycetes</taxon>
        <taxon>Streptosporangiales</taxon>
        <taxon>Thermomonosporaceae</taxon>
        <taxon>Actinomadura</taxon>
    </lineage>
</organism>
<feature type="domain" description="DUF427" evidence="1">
    <location>
        <begin position="18"/>
        <end position="100"/>
    </location>
</feature>
<evidence type="ECO:0000259" key="1">
    <source>
        <dbReference type="Pfam" id="PF04248"/>
    </source>
</evidence>
<dbReference type="AlphaFoldDB" id="A0A5C4J2Q4"/>
<accession>A0A5C4J2Q4</accession>
<dbReference type="InterPro" id="IPR038694">
    <property type="entry name" value="DUF427_sf"/>
</dbReference>
<dbReference type="PANTHER" id="PTHR34310:SF9">
    <property type="entry name" value="BLR5716 PROTEIN"/>
    <property type="match status" value="1"/>
</dbReference>